<keyword evidence="2" id="KW-0732">Signal</keyword>
<evidence type="ECO:0000313" key="3">
    <source>
        <dbReference type="EMBL" id="PZG16662.1"/>
    </source>
</evidence>
<evidence type="ECO:0000313" key="4">
    <source>
        <dbReference type="Proteomes" id="UP000248924"/>
    </source>
</evidence>
<evidence type="ECO:0000256" key="2">
    <source>
        <dbReference type="SAM" id="SignalP"/>
    </source>
</evidence>
<comment type="caution">
    <text evidence="3">The sequence shown here is derived from an EMBL/GenBank/DDBJ whole genome shotgun (WGS) entry which is preliminary data.</text>
</comment>
<gene>
    <name evidence="3" type="ORF">C1I95_17040</name>
</gene>
<dbReference type="PROSITE" id="PS51257">
    <property type="entry name" value="PROKAR_LIPOPROTEIN"/>
    <property type="match status" value="1"/>
</dbReference>
<feature type="region of interest" description="Disordered" evidence="1">
    <location>
        <begin position="131"/>
        <end position="159"/>
    </location>
</feature>
<dbReference type="AlphaFoldDB" id="A0A2W2DY44"/>
<feature type="chain" id="PRO_5038356959" description="Secreted protein" evidence="2">
    <location>
        <begin position="22"/>
        <end position="176"/>
    </location>
</feature>
<keyword evidence="4" id="KW-1185">Reference proteome</keyword>
<organism evidence="3 4">
    <name type="scientific">Micromonospora craterilacus</name>
    <dbReference type="NCBI Taxonomy" id="1655439"/>
    <lineage>
        <taxon>Bacteria</taxon>
        <taxon>Bacillati</taxon>
        <taxon>Actinomycetota</taxon>
        <taxon>Actinomycetes</taxon>
        <taxon>Micromonosporales</taxon>
        <taxon>Micromonosporaceae</taxon>
        <taxon>Micromonospora</taxon>
    </lineage>
</organism>
<dbReference type="EMBL" id="POTY01000101">
    <property type="protein sequence ID" value="PZG16662.1"/>
    <property type="molecule type" value="Genomic_DNA"/>
</dbReference>
<evidence type="ECO:0008006" key="5">
    <source>
        <dbReference type="Google" id="ProtNLM"/>
    </source>
</evidence>
<name>A0A2W2DY44_9ACTN</name>
<accession>A0A2W2DY44</accession>
<dbReference type="OrthoDB" id="7949713at2"/>
<reference evidence="3 4" key="1">
    <citation type="submission" date="2018-01" db="EMBL/GenBank/DDBJ databases">
        <title>Draft genome sequence of Jishengella sp. NA12.</title>
        <authorList>
            <person name="Sahin N."/>
            <person name="Ay H."/>
            <person name="Saygin H."/>
        </authorList>
    </citation>
    <scope>NUCLEOTIDE SEQUENCE [LARGE SCALE GENOMIC DNA]</scope>
    <source>
        <strain evidence="3 4">NA12</strain>
    </source>
</reference>
<dbReference type="RefSeq" id="WP_111214831.1">
    <property type="nucleotide sequence ID" value="NZ_POTY01000101.1"/>
</dbReference>
<sequence length="176" mass="18496">MARGFKRAAVAVLPGLVLVLAGCGSDGDGPAVASVDAAGGDRPSASAAAVDPDEMGVKFAQCLREQGLDIPDPEPGKGVRFRFDQSVGREKVEQAMEACREFNPQANRSPEQDAQMAERGRLFAGCMRENGVEAFPDPDPGQPGIRITPEIGDDPDFPAAQQKCESLLSASTPGQR</sequence>
<protein>
    <recommendedName>
        <fullName evidence="5">Secreted protein</fullName>
    </recommendedName>
</protein>
<proteinExistence type="predicted"/>
<feature type="signal peptide" evidence="2">
    <location>
        <begin position="1"/>
        <end position="21"/>
    </location>
</feature>
<evidence type="ECO:0000256" key="1">
    <source>
        <dbReference type="SAM" id="MobiDB-lite"/>
    </source>
</evidence>
<dbReference type="Proteomes" id="UP000248924">
    <property type="component" value="Unassembled WGS sequence"/>
</dbReference>